<name>A0A9N7FYK3_CLOBO</name>
<organism evidence="2 3">
    <name type="scientific">Clostridium botulinum D str. 1873</name>
    <dbReference type="NCBI Taxonomy" id="592027"/>
    <lineage>
        <taxon>Bacteria</taxon>
        <taxon>Bacillati</taxon>
        <taxon>Bacillota</taxon>
        <taxon>Clostridia</taxon>
        <taxon>Eubacteriales</taxon>
        <taxon>Clostridiaceae</taxon>
        <taxon>Clostridium</taxon>
    </lineage>
</organism>
<geneLocation type="plasmid" evidence="2 3">
    <name>pCLG1</name>
</geneLocation>
<keyword evidence="1" id="KW-0812">Transmembrane</keyword>
<sequence>MFFIYKILYIKDDINKKYIKFIYLGGFYINLFFVGFCIVVILGIRVAP</sequence>
<protein>
    <submittedName>
        <fullName evidence="2">Uncharacterized protein</fullName>
    </submittedName>
</protein>
<dbReference type="AlphaFoldDB" id="A0A9N7FYK3"/>
<evidence type="ECO:0000256" key="1">
    <source>
        <dbReference type="SAM" id="Phobius"/>
    </source>
</evidence>
<reference evidence="2 3" key="1">
    <citation type="submission" date="2009-06" db="EMBL/GenBank/DDBJ databases">
        <authorList>
            <person name="Shrivastava S."/>
            <person name="Brinkac L.B."/>
            <person name="Brown J.L."/>
            <person name="Bruce D.B."/>
            <person name="Detter C."/>
            <person name="Green L.D."/>
            <person name="Munk C.A."/>
            <person name="Rogers Y.C."/>
            <person name="Tapia R."/>
            <person name="Saunders E.S."/>
            <person name="Sims D.R."/>
            <person name="Smith L.A."/>
            <person name="Smith T.J."/>
            <person name="Sutton G."/>
            <person name="Brettin T."/>
        </authorList>
    </citation>
    <scope>NUCLEOTIDE SEQUENCE [LARGE SCALE GENOMIC DNA]</scope>
    <source>
        <strain evidence="3">D str. 1873</strain>
        <plasmid evidence="2 3">pCLG1</plasmid>
    </source>
</reference>
<gene>
    <name evidence="2" type="ORF">CLG_0064</name>
</gene>
<keyword evidence="1" id="KW-0472">Membrane</keyword>
<keyword evidence="2" id="KW-0614">Plasmid</keyword>
<accession>A0A9N7FYK3</accession>
<evidence type="ECO:0000313" key="2">
    <source>
        <dbReference type="EMBL" id="ACT33594.1"/>
    </source>
</evidence>
<dbReference type="EMBL" id="CP001659">
    <property type="protein sequence ID" value="ACT33594.1"/>
    <property type="molecule type" value="Genomic_DNA"/>
</dbReference>
<keyword evidence="1" id="KW-1133">Transmembrane helix</keyword>
<dbReference type="Proteomes" id="UP000006160">
    <property type="component" value="Plasmid pCLG1"/>
</dbReference>
<proteinExistence type="predicted"/>
<feature type="transmembrane region" description="Helical" evidence="1">
    <location>
        <begin position="21"/>
        <end position="44"/>
    </location>
</feature>
<evidence type="ECO:0000313" key="3">
    <source>
        <dbReference type="Proteomes" id="UP000006160"/>
    </source>
</evidence>